<sequence length="68" mass="7254">MPLAPPPLRERTLDAALPPSRASIAGSKGSLAKKRQQEIGTQGSATRDTGQHLHRTGRCSAQRTGHKN</sequence>
<keyword evidence="3" id="KW-1185">Reference proteome</keyword>
<feature type="non-terminal residue" evidence="2">
    <location>
        <position position="68"/>
    </location>
</feature>
<name>F9WTB1_TRYVY</name>
<feature type="compositionally biased region" description="Polar residues" evidence="1">
    <location>
        <begin position="59"/>
        <end position="68"/>
    </location>
</feature>
<dbReference type="EMBL" id="CAEX01006350">
    <property type="protein sequence ID" value="CCD20804.1"/>
    <property type="molecule type" value="Genomic_DNA"/>
</dbReference>
<evidence type="ECO:0000256" key="1">
    <source>
        <dbReference type="SAM" id="MobiDB-lite"/>
    </source>
</evidence>
<dbReference type="AlphaFoldDB" id="F9WTB1"/>
<feature type="region of interest" description="Disordered" evidence="1">
    <location>
        <begin position="1"/>
        <end position="68"/>
    </location>
</feature>
<protein>
    <submittedName>
        <fullName evidence="2">Uncharacterized protein</fullName>
    </submittedName>
</protein>
<gene>
    <name evidence="2" type="ORF">TvY486_0036770</name>
</gene>
<accession>F9WTB1</accession>
<evidence type="ECO:0000313" key="2">
    <source>
        <dbReference type="EMBL" id="CCD20804.1"/>
    </source>
</evidence>
<organism evidence="2 3">
    <name type="scientific">Trypanosoma vivax (strain Y486)</name>
    <dbReference type="NCBI Taxonomy" id="1055687"/>
    <lineage>
        <taxon>Eukaryota</taxon>
        <taxon>Discoba</taxon>
        <taxon>Euglenozoa</taxon>
        <taxon>Kinetoplastea</taxon>
        <taxon>Metakinetoplastina</taxon>
        <taxon>Trypanosomatida</taxon>
        <taxon>Trypanosomatidae</taxon>
        <taxon>Trypanosoma</taxon>
        <taxon>Duttonella</taxon>
    </lineage>
</organism>
<feature type="compositionally biased region" description="Polar residues" evidence="1">
    <location>
        <begin position="38"/>
        <end position="48"/>
    </location>
</feature>
<reference evidence="2 3" key="1">
    <citation type="journal article" date="2012" name="Proc. Natl. Acad. Sci. U.S.A.">
        <title>Antigenic diversity is generated by distinct evolutionary mechanisms in African trypanosome species.</title>
        <authorList>
            <person name="Jackson A.P."/>
            <person name="Berry A."/>
            <person name="Aslett M."/>
            <person name="Allison H.C."/>
            <person name="Burton P."/>
            <person name="Vavrova-Anderson J."/>
            <person name="Brown R."/>
            <person name="Browne H."/>
            <person name="Corton N."/>
            <person name="Hauser H."/>
            <person name="Gamble J."/>
            <person name="Gilderthorp R."/>
            <person name="Marcello L."/>
            <person name="McQuillan J."/>
            <person name="Otto T.D."/>
            <person name="Quail M.A."/>
            <person name="Sanders M.J."/>
            <person name="van Tonder A."/>
            <person name="Ginger M.L."/>
            <person name="Field M.C."/>
            <person name="Barry J.D."/>
            <person name="Hertz-Fowler C."/>
            <person name="Berriman M."/>
        </authorList>
    </citation>
    <scope>NUCLEOTIDE SEQUENCE</scope>
    <source>
        <strain evidence="2 3">Y486</strain>
    </source>
</reference>
<dbReference type="Proteomes" id="UP000009027">
    <property type="component" value="Unassembled WGS sequence"/>
</dbReference>
<dbReference type="VEuPathDB" id="TriTrypDB:TvY486_0036770"/>
<proteinExistence type="predicted"/>
<evidence type="ECO:0000313" key="3">
    <source>
        <dbReference type="Proteomes" id="UP000009027"/>
    </source>
</evidence>